<evidence type="ECO:0000313" key="3">
    <source>
        <dbReference type="EMBL" id="KAK1295162.1"/>
    </source>
</evidence>
<dbReference type="Gene3D" id="3.30.1330.80">
    <property type="entry name" value="Hypothetical protein, similar to alpha- acetolactate decarboxylase, domain 2"/>
    <property type="match status" value="1"/>
</dbReference>
<organism evidence="3 4">
    <name type="scientific">Acorus calamus</name>
    <name type="common">Sweet flag</name>
    <dbReference type="NCBI Taxonomy" id="4465"/>
    <lineage>
        <taxon>Eukaryota</taxon>
        <taxon>Viridiplantae</taxon>
        <taxon>Streptophyta</taxon>
        <taxon>Embryophyta</taxon>
        <taxon>Tracheophyta</taxon>
        <taxon>Spermatophyta</taxon>
        <taxon>Magnoliopsida</taxon>
        <taxon>Liliopsida</taxon>
        <taxon>Acoraceae</taxon>
        <taxon>Acorus</taxon>
    </lineage>
</organism>
<keyword evidence="4" id="KW-1185">Reference proteome</keyword>
<protein>
    <recommendedName>
        <fullName evidence="2">PPC domain-containing protein</fullName>
    </recommendedName>
</protein>
<dbReference type="PROSITE" id="PS51742">
    <property type="entry name" value="PPC"/>
    <property type="match status" value="1"/>
</dbReference>
<dbReference type="InterPro" id="IPR005175">
    <property type="entry name" value="PPC_dom"/>
</dbReference>
<dbReference type="AlphaFoldDB" id="A0AAV9D4L8"/>
<proteinExistence type="predicted"/>
<evidence type="ECO:0000256" key="1">
    <source>
        <dbReference type="SAM" id="MobiDB-lite"/>
    </source>
</evidence>
<dbReference type="GO" id="GO:0005634">
    <property type="term" value="C:nucleus"/>
    <property type="evidence" value="ECO:0007669"/>
    <property type="project" value="TreeGrafter"/>
</dbReference>
<dbReference type="GO" id="GO:0003680">
    <property type="term" value="F:minor groove of adenine-thymine-rich DNA binding"/>
    <property type="evidence" value="ECO:0007669"/>
    <property type="project" value="InterPro"/>
</dbReference>
<reference evidence="3" key="2">
    <citation type="submission" date="2023-06" db="EMBL/GenBank/DDBJ databases">
        <authorList>
            <person name="Ma L."/>
            <person name="Liu K.-W."/>
            <person name="Li Z."/>
            <person name="Hsiao Y.-Y."/>
            <person name="Qi Y."/>
            <person name="Fu T."/>
            <person name="Tang G."/>
            <person name="Zhang D."/>
            <person name="Sun W.-H."/>
            <person name="Liu D.-K."/>
            <person name="Li Y."/>
            <person name="Chen G.-Z."/>
            <person name="Liu X.-D."/>
            <person name="Liao X.-Y."/>
            <person name="Jiang Y.-T."/>
            <person name="Yu X."/>
            <person name="Hao Y."/>
            <person name="Huang J."/>
            <person name="Zhao X.-W."/>
            <person name="Ke S."/>
            <person name="Chen Y.-Y."/>
            <person name="Wu W.-L."/>
            <person name="Hsu J.-L."/>
            <person name="Lin Y.-F."/>
            <person name="Huang M.-D."/>
            <person name="Li C.-Y."/>
            <person name="Huang L."/>
            <person name="Wang Z.-W."/>
            <person name="Zhao X."/>
            <person name="Zhong W.-Y."/>
            <person name="Peng D.-H."/>
            <person name="Ahmad S."/>
            <person name="Lan S."/>
            <person name="Zhang J.-S."/>
            <person name="Tsai W.-C."/>
            <person name="Van De Peer Y."/>
            <person name="Liu Z.-J."/>
        </authorList>
    </citation>
    <scope>NUCLEOTIDE SEQUENCE</scope>
    <source>
        <strain evidence="3">CP</strain>
        <tissue evidence="3">Leaves</tissue>
    </source>
</reference>
<gene>
    <name evidence="3" type="ORF">QJS10_CPA16g00406</name>
</gene>
<comment type="caution">
    <text evidence="3">The sequence shown here is derived from an EMBL/GenBank/DDBJ whole genome shotgun (WGS) entry which is preliminary data.</text>
</comment>
<dbReference type="SUPFAM" id="SSF117856">
    <property type="entry name" value="AF0104/ALDC/Ptd012-like"/>
    <property type="match status" value="1"/>
</dbReference>
<dbReference type="CDD" id="cd11378">
    <property type="entry name" value="DUF296"/>
    <property type="match status" value="1"/>
</dbReference>
<dbReference type="InterPro" id="IPR014476">
    <property type="entry name" value="AHL15-29"/>
</dbReference>
<accession>A0AAV9D4L8</accession>
<dbReference type="PANTHER" id="PTHR31100:SF63">
    <property type="entry name" value="AT-HOOK MOTIF NUCLEAR-LOCALIZED PROTEIN"/>
    <property type="match status" value="1"/>
</dbReference>
<reference evidence="3" key="1">
    <citation type="journal article" date="2023" name="Nat. Commun.">
        <title>Diploid and tetraploid genomes of Acorus and the evolution of monocots.</title>
        <authorList>
            <person name="Ma L."/>
            <person name="Liu K.W."/>
            <person name="Li Z."/>
            <person name="Hsiao Y.Y."/>
            <person name="Qi Y."/>
            <person name="Fu T."/>
            <person name="Tang G.D."/>
            <person name="Zhang D."/>
            <person name="Sun W.H."/>
            <person name="Liu D.K."/>
            <person name="Li Y."/>
            <person name="Chen G.Z."/>
            <person name="Liu X.D."/>
            <person name="Liao X.Y."/>
            <person name="Jiang Y.T."/>
            <person name="Yu X."/>
            <person name="Hao Y."/>
            <person name="Huang J."/>
            <person name="Zhao X.W."/>
            <person name="Ke S."/>
            <person name="Chen Y.Y."/>
            <person name="Wu W.L."/>
            <person name="Hsu J.L."/>
            <person name="Lin Y.F."/>
            <person name="Huang M.D."/>
            <person name="Li C.Y."/>
            <person name="Huang L."/>
            <person name="Wang Z.W."/>
            <person name="Zhao X."/>
            <person name="Zhong W.Y."/>
            <person name="Peng D.H."/>
            <person name="Ahmad S."/>
            <person name="Lan S."/>
            <person name="Zhang J.S."/>
            <person name="Tsai W.C."/>
            <person name="Van de Peer Y."/>
            <person name="Liu Z.J."/>
        </authorList>
    </citation>
    <scope>NUCLEOTIDE SEQUENCE</scope>
    <source>
        <strain evidence="3">CP</strain>
    </source>
</reference>
<dbReference type="PANTHER" id="PTHR31100">
    <property type="entry name" value="AT-HOOK MOTIF NUCLEAR-LOCALIZED PROTEIN 15"/>
    <property type="match status" value="1"/>
</dbReference>
<feature type="domain" description="PPC" evidence="2">
    <location>
        <begin position="1"/>
        <end position="113"/>
    </location>
</feature>
<feature type="compositionally biased region" description="Low complexity" evidence="1">
    <location>
        <begin position="53"/>
        <end position="65"/>
    </location>
</feature>
<dbReference type="GO" id="GO:0003700">
    <property type="term" value="F:DNA-binding transcription factor activity"/>
    <property type="evidence" value="ECO:0007669"/>
    <property type="project" value="TreeGrafter"/>
</dbReference>
<feature type="region of interest" description="Disordered" evidence="1">
    <location>
        <begin position="44"/>
        <end position="84"/>
    </location>
</feature>
<evidence type="ECO:0000259" key="2">
    <source>
        <dbReference type="PROSITE" id="PS51742"/>
    </source>
</evidence>
<feature type="compositionally biased region" description="Pro residues" evidence="1">
    <location>
        <begin position="66"/>
        <end position="79"/>
    </location>
</feature>
<evidence type="ECO:0000313" key="4">
    <source>
        <dbReference type="Proteomes" id="UP001180020"/>
    </source>
</evidence>
<sequence>MRPAVLELAAGTDVVEAISAFARRHRLNISVLSGSAAVSNVTLHHPPLPPMFSPSKAASTSSPSLAPSPPPPPPSPVMKPTPSLAISLTSGQGQVIVGTITGKESEKIVKIDW</sequence>
<dbReference type="EMBL" id="JAUJYO010000016">
    <property type="protein sequence ID" value="KAK1295162.1"/>
    <property type="molecule type" value="Genomic_DNA"/>
</dbReference>
<name>A0AAV9D4L8_ACOCL</name>
<dbReference type="Proteomes" id="UP001180020">
    <property type="component" value="Unassembled WGS sequence"/>
</dbReference>
<dbReference type="Pfam" id="PF03479">
    <property type="entry name" value="PCC"/>
    <property type="match status" value="1"/>
</dbReference>